<dbReference type="InterPro" id="IPR003325">
    <property type="entry name" value="TerD"/>
</dbReference>
<dbReference type="AlphaFoldDB" id="A0A5N6MF56"/>
<comment type="similarity">
    <text evidence="1">Belongs to the CAPAB/TerDEXZ family.</text>
</comment>
<feature type="domain" description="TerD" evidence="2">
    <location>
        <begin position="3"/>
        <end position="179"/>
    </location>
</feature>
<protein>
    <submittedName>
        <fullName evidence="3">Chemical-damaging agent resistance protein C</fullName>
    </submittedName>
</protein>
<dbReference type="OrthoDB" id="56224at2"/>
<dbReference type="CDD" id="cd06974">
    <property type="entry name" value="TerD_like"/>
    <property type="match status" value="1"/>
</dbReference>
<comment type="caution">
    <text evidence="3">The sequence shown here is derived from an EMBL/GenBank/DDBJ whole genome shotgun (WGS) entry which is preliminary data.</text>
</comment>
<organism evidence="3 4">
    <name type="scientific">Arthrobacter yangruifuii</name>
    <dbReference type="NCBI Taxonomy" id="2606616"/>
    <lineage>
        <taxon>Bacteria</taxon>
        <taxon>Bacillati</taxon>
        <taxon>Actinomycetota</taxon>
        <taxon>Actinomycetes</taxon>
        <taxon>Micrococcales</taxon>
        <taxon>Micrococcaceae</taxon>
        <taxon>Arthrobacter</taxon>
    </lineage>
</organism>
<dbReference type="Gene3D" id="2.60.60.30">
    <property type="entry name" value="sav2460 like domains"/>
    <property type="match status" value="1"/>
</dbReference>
<evidence type="ECO:0000313" key="4">
    <source>
        <dbReference type="Proteomes" id="UP000326852"/>
    </source>
</evidence>
<reference evidence="3 4" key="1">
    <citation type="submission" date="2019-08" db="EMBL/GenBank/DDBJ databases">
        <title>Arthrobacter sp. nov., isolated from plateau pika and Tibetan wild ass.</title>
        <authorList>
            <person name="Ge Y."/>
        </authorList>
    </citation>
    <scope>NUCLEOTIDE SEQUENCE [LARGE SCALE GENOMIC DNA]</scope>
    <source>
        <strain evidence="3 4">785</strain>
    </source>
</reference>
<dbReference type="PANTHER" id="PTHR32097:SF4">
    <property type="entry name" value="GENERAL STRESS PROTEIN 16U"/>
    <property type="match status" value="1"/>
</dbReference>
<dbReference type="RefSeq" id="WP_146362715.1">
    <property type="nucleotide sequence ID" value="NZ_VOAL01000005.1"/>
</dbReference>
<dbReference type="Pfam" id="PF02342">
    <property type="entry name" value="TerD"/>
    <property type="match status" value="1"/>
</dbReference>
<name>A0A5N6MF56_9MICC</name>
<evidence type="ECO:0000313" key="3">
    <source>
        <dbReference type="EMBL" id="KAD3515051.1"/>
    </source>
</evidence>
<dbReference type="Proteomes" id="UP000326852">
    <property type="component" value="Unassembled WGS sequence"/>
</dbReference>
<proteinExistence type="inferred from homology"/>
<sequence>MGTLVAGANAALTGENPGLTSVLVGLGWDVIPSRGPASELVPLTLLCGADGRVLSDAHLVFFNQIASPEASVTFQGDDDTEQIDVDLSRVPDAVSKIVFAVYADPEMRGPGTFAAVRSAYIRVARPDGRELVRFDLPAANRDTITAMMFGELYRHRTDWKFRALGQGYTTGLRGLAADFGFDL</sequence>
<keyword evidence="4" id="KW-1185">Reference proteome</keyword>
<dbReference type="PANTHER" id="PTHR32097">
    <property type="entry name" value="CAMP-BINDING PROTEIN 1-RELATED"/>
    <property type="match status" value="1"/>
</dbReference>
<accession>A0A5N6MF56</accession>
<dbReference type="EMBL" id="VTFX01000005">
    <property type="protein sequence ID" value="KAD3515051.1"/>
    <property type="molecule type" value="Genomic_DNA"/>
</dbReference>
<evidence type="ECO:0000256" key="1">
    <source>
        <dbReference type="ARBA" id="ARBA00008775"/>
    </source>
</evidence>
<evidence type="ECO:0000259" key="2">
    <source>
        <dbReference type="Pfam" id="PF02342"/>
    </source>
</evidence>
<dbReference type="InterPro" id="IPR051324">
    <property type="entry name" value="Stress/Tellurium_Resist"/>
</dbReference>
<gene>
    <name evidence="3" type="ORF">GD627_12140</name>
</gene>